<evidence type="ECO:0000313" key="3">
    <source>
        <dbReference type="Proteomes" id="UP000632849"/>
    </source>
</evidence>
<protein>
    <submittedName>
        <fullName evidence="2">Uncharacterized protein</fullName>
    </submittedName>
</protein>
<dbReference type="InterPro" id="IPR013815">
    <property type="entry name" value="ATP_grasp_subdomain_1"/>
</dbReference>
<dbReference type="Proteomes" id="UP000632849">
    <property type="component" value="Unassembled WGS sequence"/>
</dbReference>
<keyword evidence="3" id="KW-1185">Reference proteome</keyword>
<dbReference type="EMBL" id="BNBE01000002">
    <property type="protein sequence ID" value="GHG07006.1"/>
    <property type="molecule type" value="Genomic_DNA"/>
</dbReference>
<reference evidence="2" key="2">
    <citation type="submission" date="2020-09" db="EMBL/GenBank/DDBJ databases">
        <authorList>
            <person name="Sun Q."/>
            <person name="Ohkuma M."/>
        </authorList>
    </citation>
    <scope>NUCLEOTIDE SEQUENCE</scope>
    <source>
        <strain evidence="2">JCM 4122</strain>
    </source>
</reference>
<sequence length="79" mass="8255">MGSVRRVVPFTDPGRRDAGRVGGGNASLGEPADRLGAAGNQVPPGCATTADAYGEPLDTHRLRSLPAAHVLLRRRDPAR</sequence>
<name>A0A919BRE0_STRFL</name>
<evidence type="ECO:0000256" key="1">
    <source>
        <dbReference type="SAM" id="MobiDB-lite"/>
    </source>
</evidence>
<dbReference type="GO" id="GO:0005524">
    <property type="term" value="F:ATP binding"/>
    <property type="evidence" value="ECO:0007669"/>
    <property type="project" value="InterPro"/>
</dbReference>
<proteinExistence type="predicted"/>
<dbReference type="Gene3D" id="3.30.1490.20">
    <property type="entry name" value="ATP-grasp fold, A domain"/>
    <property type="match status" value="1"/>
</dbReference>
<dbReference type="AlphaFoldDB" id="A0A919BRE0"/>
<comment type="caution">
    <text evidence="2">The sequence shown here is derived from an EMBL/GenBank/DDBJ whole genome shotgun (WGS) entry which is preliminary data.</text>
</comment>
<organism evidence="2 3">
    <name type="scientific">Streptomyces filamentosus</name>
    <name type="common">Streptomyces roseosporus</name>
    <dbReference type="NCBI Taxonomy" id="67294"/>
    <lineage>
        <taxon>Bacteria</taxon>
        <taxon>Bacillati</taxon>
        <taxon>Actinomycetota</taxon>
        <taxon>Actinomycetes</taxon>
        <taxon>Kitasatosporales</taxon>
        <taxon>Streptomycetaceae</taxon>
        <taxon>Streptomyces</taxon>
    </lineage>
</organism>
<reference evidence="2" key="1">
    <citation type="journal article" date="2014" name="Int. J. Syst. Evol. Microbiol.">
        <title>Complete genome sequence of Corynebacterium casei LMG S-19264T (=DSM 44701T), isolated from a smear-ripened cheese.</title>
        <authorList>
            <consortium name="US DOE Joint Genome Institute (JGI-PGF)"/>
            <person name="Walter F."/>
            <person name="Albersmeier A."/>
            <person name="Kalinowski J."/>
            <person name="Ruckert C."/>
        </authorList>
    </citation>
    <scope>NUCLEOTIDE SEQUENCE</scope>
    <source>
        <strain evidence="2">JCM 4122</strain>
    </source>
</reference>
<accession>A0A919BRE0</accession>
<dbReference type="SUPFAM" id="SSF56059">
    <property type="entry name" value="Glutathione synthetase ATP-binding domain-like"/>
    <property type="match status" value="1"/>
</dbReference>
<gene>
    <name evidence="2" type="ORF">GCM10017667_42960</name>
</gene>
<feature type="region of interest" description="Disordered" evidence="1">
    <location>
        <begin position="1"/>
        <end position="39"/>
    </location>
</feature>
<evidence type="ECO:0000313" key="2">
    <source>
        <dbReference type="EMBL" id="GHG07006.1"/>
    </source>
</evidence>
<dbReference type="RefSeq" id="WP_150226334.1">
    <property type="nucleotide sequence ID" value="NZ_BNBE01000002.1"/>
</dbReference>
<dbReference type="GeneID" id="95657143"/>